<reference evidence="1 2" key="1">
    <citation type="journal article" date="2012" name="Eukaryot. Cell">
        <title>Genome sequence of the Trichosporon asahii environmental strain CBS 8904.</title>
        <authorList>
            <person name="Yang R.Y."/>
            <person name="Li H.T."/>
            <person name="Zhu H."/>
            <person name="Zhou G.P."/>
            <person name="Wang M."/>
            <person name="Wang L."/>
        </authorList>
    </citation>
    <scope>NUCLEOTIDE SEQUENCE [LARGE SCALE GENOMIC DNA]</scope>
    <source>
        <strain evidence="1 2">CBS 8904</strain>
    </source>
</reference>
<dbReference type="AlphaFoldDB" id="K1VKV5"/>
<accession>K1VKV5</accession>
<evidence type="ECO:0000313" key="1">
    <source>
        <dbReference type="EMBL" id="EKC99881.1"/>
    </source>
</evidence>
<dbReference type="InParanoid" id="K1VKV5"/>
<dbReference type="Proteomes" id="UP000006757">
    <property type="component" value="Unassembled WGS sequence"/>
</dbReference>
<evidence type="ECO:0000313" key="2">
    <source>
        <dbReference type="Proteomes" id="UP000006757"/>
    </source>
</evidence>
<sequence>MVRYKVRQTREAVKVPCATEIAALLMCFSATGDIRATSEGASGCASAMRNLHKCMEKGGGGGKGRASSVSIAVMMGDGEPVFVKAVWRPLGSAATPCAREPANSQINYLLSKVR</sequence>
<keyword evidence="2" id="KW-1185">Reference proteome</keyword>
<dbReference type="EMBL" id="AMBO01000358">
    <property type="protein sequence ID" value="EKC99881.1"/>
    <property type="molecule type" value="Genomic_DNA"/>
</dbReference>
<dbReference type="STRING" id="1220162.K1VKV5"/>
<gene>
    <name evidence="1" type="ORF">A1Q2_05846</name>
</gene>
<name>K1VKV5_TRIAC</name>
<organism evidence="1 2">
    <name type="scientific">Trichosporon asahii var. asahii (strain CBS 8904)</name>
    <name type="common">Yeast</name>
    <dbReference type="NCBI Taxonomy" id="1220162"/>
    <lineage>
        <taxon>Eukaryota</taxon>
        <taxon>Fungi</taxon>
        <taxon>Dikarya</taxon>
        <taxon>Basidiomycota</taxon>
        <taxon>Agaricomycotina</taxon>
        <taxon>Tremellomycetes</taxon>
        <taxon>Trichosporonales</taxon>
        <taxon>Trichosporonaceae</taxon>
        <taxon>Trichosporon</taxon>
    </lineage>
</organism>
<comment type="caution">
    <text evidence="1">The sequence shown here is derived from an EMBL/GenBank/DDBJ whole genome shotgun (WGS) entry which is preliminary data.</text>
</comment>
<proteinExistence type="predicted"/>
<protein>
    <submittedName>
        <fullName evidence="1">Uncharacterized protein</fullName>
    </submittedName>
</protein>
<dbReference type="HOGENOM" id="CLU_2122800_0_0_1"/>